<dbReference type="Proteomes" id="UP001163321">
    <property type="component" value="Chromosome 5"/>
</dbReference>
<proteinExistence type="predicted"/>
<accession>A0ACC0VXI7</accession>
<name>A0ACC0VXI7_9STRA</name>
<gene>
    <name evidence="1" type="ORF">PsorP6_009805</name>
</gene>
<reference evidence="1 2" key="1">
    <citation type="journal article" date="2022" name="bioRxiv">
        <title>The genome of the oomycete Peronosclerospora sorghi, a cosmopolitan pathogen of maize and sorghum, is inflated with dispersed pseudogenes.</title>
        <authorList>
            <person name="Fletcher K."/>
            <person name="Martin F."/>
            <person name="Isakeit T."/>
            <person name="Cavanaugh K."/>
            <person name="Magill C."/>
            <person name="Michelmore R."/>
        </authorList>
    </citation>
    <scope>NUCLEOTIDE SEQUENCE [LARGE SCALE GENOMIC DNA]</scope>
    <source>
        <strain evidence="1">P6</strain>
    </source>
</reference>
<evidence type="ECO:0000313" key="1">
    <source>
        <dbReference type="EMBL" id="KAI9911085.1"/>
    </source>
</evidence>
<comment type="caution">
    <text evidence="1">The sequence shown here is derived from an EMBL/GenBank/DDBJ whole genome shotgun (WGS) entry which is preliminary data.</text>
</comment>
<sequence>MRRRLAGGIAEVPSEVLKLEMLTGAGSMVHDNPDTREQLAHPSDSEALELWLCISIPVVLLLALSVAIVFYCQRRKRRRVDGADVDGGATASILPIIRMARRRRRRTPSSRLATLTVEDEQALAPWRIDPESIAPIRPLGAGKYGTVWLATYLDELVVVKKLSPPLPPSAPRTKSWRKTSSRQSGDSPDATGEPATGAATSGESALRRFVAEIRFLAAMSHPKIVTFYGVAWTSSTSSKVDATTDASGNASNLQMVLEYMRGGDLGHFLARTRTDARIRAWGARKLSMALDIVDALAYLHARQPEPVLHRDLHSKNILLDATYAAKIADFGVSRYHSLEDNDKEPKDHSIHTNRWHAPEVLAGEARYSPAVDMYAFGVILTELDSHELPFSDIALSNGQPLSEHAVLDLLRTGAIRPSLSDRCPHGVARLTMECLALEPGLRPTAAQAADRLRALVERERRVSDIGDDVSASDQNSFLGAKEDLGSLHSNSIDSSFERGFHYAVLGER</sequence>
<organism evidence="1 2">
    <name type="scientific">Peronosclerospora sorghi</name>
    <dbReference type="NCBI Taxonomy" id="230839"/>
    <lineage>
        <taxon>Eukaryota</taxon>
        <taxon>Sar</taxon>
        <taxon>Stramenopiles</taxon>
        <taxon>Oomycota</taxon>
        <taxon>Peronosporomycetes</taxon>
        <taxon>Peronosporales</taxon>
        <taxon>Peronosporaceae</taxon>
        <taxon>Peronosclerospora</taxon>
    </lineage>
</organism>
<evidence type="ECO:0000313" key="2">
    <source>
        <dbReference type="Proteomes" id="UP001163321"/>
    </source>
</evidence>
<dbReference type="EMBL" id="CM047584">
    <property type="protein sequence ID" value="KAI9911085.1"/>
    <property type="molecule type" value="Genomic_DNA"/>
</dbReference>
<protein>
    <submittedName>
        <fullName evidence="1">Uncharacterized protein</fullName>
    </submittedName>
</protein>
<keyword evidence="2" id="KW-1185">Reference proteome</keyword>